<sequence>MTTTPKKPPENTQGSETRSAKRLTPVVGVNYELYASYLDDPSLSEHDKRDIIETLYGIVSSFVDLGFDVHPLQKVGSTIGVPGPCEQNDDIRRLIAAGMVDLEALSESAPAEQVIAADSGAGRPLYHHKETLEPDRGAHDL</sequence>
<accession>A0A0M7A615</accession>
<protein>
    <submittedName>
        <fullName evidence="2">Uncharacterized protein</fullName>
    </submittedName>
</protein>
<dbReference type="RefSeq" id="WP_055114490.1">
    <property type="nucleotide sequence ID" value="NZ_CXWA01000002.1"/>
</dbReference>
<evidence type="ECO:0000313" key="2">
    <source>
        <dbReference type="EMBL" id="CTQ65695.1"/>
    </source>
</evidence>
<dbReference type="GeneID" id="97668262"/>
<keyword evidence="3" id="KW-1185">Reference proteome</keyword>
<dbReference type="OrthoDB" id="7876422at2"/>
<name>A0A0M7A615_9HYPH</name>
<dbReference type="AlphaFoldDB" id="A0A0M7A615"/>
<feature type="region of interest" description="Disordered" evidence="1">
    <location>
        <begin position="1"/>
        <end position="23"/>
    </location>
</feature>
<organism evidence="2 3">
    <name type="scientific">Roseibium album</name>
    <dbReference type="NCBI Taxonomy" id="311410"/>
    <lineage>
        <taxon>Bacteria</taxon>
        <taxon>Pseudomonadati</taxon>
        <taxon>Pseudomonadota</taxon>
        <taxon>Alphaproteobacteria</taxon>
        <taxon>Hyphomicrobiales</taxon>
        <taxon>Stappiaceae</taxon>
        <taxon>Roseibium</taxon>
    </lineage>
</organism>
<feature type="compositionally biased region" description="Polar residues" evidence="1">
    <location>
        <begin position="1"/>
        <end position="17"/>
    </location>
</feature>
<proteinExistence type="predicted"/>
<evidence type="ECO:0000313" key="3">
    <source>
        <dbReference type="Proteomes" id="UP000049983"/>
    </source>
</evidence>
<dbReference type="STRING" id="311410.LA5095_01964"/>
<dbReference type="EMBL" id="CXWC01000002">
    <property type="protein sequence ID" value="CTQ65695.1"/>
    <property type="molecule type" value="Genomic_DNA"/>
</dbReference>
<evidence type="ECO:0000256" key="1">
    <source>
        <dbReference type="SAM" id="MobiDB-lite"/>
    </source>
</evidence>
<gene>
    <name evidence="2" type="ORF">LA5096_00820</name>
</gene>
<dbReference type="Proteomes" id="UP000049983">
    <property type="component" value="Unassembled WGS sequence"/>
</dbReference>
<reference evidence="3" key="1">
    <citation type="submission" date="2015-07" db="EMBL/GenBank/DDBJ databases">
        <authorList>
            <person name="Rodrigo-Torres Lidia"/>
            <person name="Arahal R.David."/>
        </authorList>
    </citation>
    <scope>NUCLEOTIDE SEQUENCE [LARGE SCALE GENOMIC DNA]</scope>
    <source>
        <strain evidence="3">CECT 5096</strain>
    </source>
</reference>